<evidence type="ECO:0000313" key="1">
    <source>
        <dbReference type="EMBL" id="ADC50064.1"/>
    </source>
</evidence>
<dbReference type="GO" id="GO:0016874">
    <property type="term" value="F:ligase activity"/>
    <property type="evidence" value="ECO:0007669"/>
    <property type="project" value="UniProtKB-KW"/>
</dbReference>
<proteinExistence type="predicted"/>
<keyword evidence="1" id="KW-0436">Ligase</keyword>
<organism evidence="1 2">
    <name type="scientific">Alkalihalophilus pseudofirmus (strain ATCC BAA-2126 / JCM 17055 / OF4)</name>
    <name type="common">Bacillus pseudofirmus</name>
    <dbReference type="NCBI Taxonomy" id="398511"/>
    <lineage>
        <taxon>Bacteria</taxon>
        <taxon>Bacillati</taxon>
        <taxon>Bacillota</taxon>
        <taxon>Bacilli</taxon>
        <taxon>Bacillales</taxon>
        <taxon>Bacillaceae</taxon>
        <taxon>Alkalihalophilus</taxon>
    </lineage>
</organism>
<dbReference type="AlphaFoldDB" id="D3FTJ1"/>
<gene>
    <name evidence="1" type="ordered locus">BpOF4_10045</name>
</gene>
<dbReference type="SUPFAM" id="SSF56801">
    <property type="entry name" value="Acetyl-CoA synthetase-like"/>
    <property type="match status" value="1"/>
</dbReference>
<keyword evidence="2" id="KW-1185">Reference proteome</keyword>
<dbReference type="KEGG" id="bpf:BpOF4_10045"/>
<sequence length="67" mass="7290">MLTFGATFKQNAEKFKVKPAVIGVPNPIWGESVKAVGVLKEGTVLSSEEIIEFLLRKTSKRTAGNVQ</sequence>
<dbReference type="RefSeq" id="WP_012957430.1">
    <property type="nucleotide sequence ID" value="NC_013791.2"/>
</dbReference>
<dbReference type="HOGENOM" id="CLU_2803580_0_0_9"/>
<protein>
    <submittedName>
        <fullName evidence="1">Acyl-CoA ligase</fullName>
    </submittedName>
</protein>
<name>D3FTJ1_ALKPO</name>
<dbReference type="STRING" id="398511.BpOF4_10045"/>
<reference evidence="1 2" key="1">
    <citation type="journal article" date="2011" name="Environ. Microbiol.">
        <title>Genome of alkaliphilic Bacillus pseudofirmus OF4 reveals adaptations that support the ability to grow in an external pH range from 7.5 to 11.4.</title>
        <authorList>
            <person name="Janto B."/>
            <person name="Ahmed A."/>
            <person name="Ito M."/>
            <person name="Liu J."/>
            <person name="Hicks D.B."/>
            <person name="Pagni S."/>
            <person name="Fackelmayer O.J."/>
            <person name="Smith T.A."/>
            <person name="Earl J."/>
            <person name="Elbourne L.D."/>
            <person name="Hassan K."/>
            <person name="Paulsen I.T."/>
            <person name="Kolsto A.B."/>
            <person name="Tourasse N.J."/>
            <person name="Ehrlich G.D."/>
            <person name="Boissy R."/>
            <person name="Ivey D.M."/>
            <person name="Li G."/>
            <person name="Xue Y."/>
            <person name="Ma Y."/>
            <person name="Hu F.Z."/>
            <person name="Krulwich T.A."/>
        </authorList>
    </citation>
    <scope>NUCLEOTIDE SEQUENCE [LARGE SCALE GENOMIC DNA]</scope>
    <source>
        <strain evidence="2">ATCC BAA-2126 / JCM 17055 / OF4</strain>
    </source>
</reference>
<dbReference type="EMBL" id="CP001878">
    <property type="protein sequence ID" value="ADC50064.1"/>
    <property type="molecule type" value="Genomic_DNA"/>
</dbReference>
<dbReference type="Proteomes" id="UP000001544">
    <property type="component" value="Chromosome"/>
</dbReference>
<accession>D3FTJ1</accession>
<evidence type="ECO:0000313" key="2">
    <source>
        <dbReference type="Proteomes" id="UP000001544"/>
    </source>
</evidence>